<sequence length="126" mass="14371">MANFCGSLRDPVSAAQRGNRDLEVGMKDNKADIEDFRGTQSSKTLKGLSTKCIVQFAHDLVMFMKDVRREEGQPSWLEDYLSIKATPEKGLRALMRLSQRFAARHGFPAQKPQHENKNEAEMYETH</sequence>
<evidence type="ECO:0000256" key="1">
    <source>
        <dbReference type="SAM" id="MobiDB-lite"/>
    </source>
</evidence>
<reference evidence="2 3" key="1">
    <citation type="journal article" date="2017" name="Genome Biol. Evol.">
        <title>Phytophthora megakarya and P. palmivora, closely related causal agents of cacao black pod rot, underwent increases in genome sizes and gene numbers by different mechanisms.</title>
        <authorList>
            <person name="Ali S.S."/>
            <person name="Shao J."/>
            <person name="Lary D.J."/>
            <person name="Kronmiller B."/>
            <person name="Shen D."/>
            <person name="Strem M.D."/>
            <person name="Amoako-Attah I."/>
            <person name="Akrofi A.Y."/>
            <person name="Begoude B.A."/>
            <person name="Ten Hoopen G.M."/>
            <person name="Coulibaly K."/>
            <person name="Kebe B.I."/>
            <person name="Melnick R.L."/>
            <person name="Guiltinan M.J."/>
            <person name="Tyler B.M."/>
            <person name="Meinhardt L.W."/>
            <person name="Bailey B.A."/>
        </authorList>
    </citation>
    <scope>NUCLEOTIDE SEQUENCE [LARGE SCALE GENOMIC DNA]</scope>
    <source>
        <strain evidence="3">sbr112.9</strain>
    </source>
</reference>
<feature type="region of interest" description="Disordered" evidence="1">
    <location>
        <begin position="105"/>
        <end position="126"/>
    </location>
</feature>
<name>A0A2P4YLU3_9STRA</name>
<comment type="caution">
    <text evidence="2">The sequence shown here is derived from an EMBL/GenBank/DDBJ whole genome shotgun (WGS) entry which is preliminary data.</text>
</comment>
<dbReference type="OrthoDB" id="176520at2759"/>
<accession>A0A2P4YLU3</accession>
<dbReference type="EMBL" id="NCKW01001929">
    <property type="protein sequence ID" value="POM78709.1"/>
    <property type="molecule type" value="Genomic_DNA"/>
</dbReference>
<evidence type="ECO:0000313" key="3">
    <source>
        <dbReference type="Proteomes" id="UP000237271"/>
    </source>
</evidence>
<organism evidence="2 3">
    <name type="scientific">Phytophthora palmivora</name>
    <dbReference type="NCBI Taxonomy" id="4796"/>
    <lineage>
        <taxon>Eukaryota</taxon>
        <taxon>Sar</taxon>
        <taxon>Stramenopiles</taxon>
        <taxon>Oomycota</taxon>
        <taxon>Peronosporomycetes</taxon>
        <taxon>Peronosporales</taxon>
        <taxon>Peronosporaceae</taxon>
        <taxon>Phytophthora</taxon>
    </lineage>
</organism>
<protein>
    <submittedName>
        <fullName evidence="2">Uncharacterized protein</fullName>
    </submittedName>
</protein>
<dbReference type="Proteomes" id="UP000237271">
    <property type="component" value="Unassembled WGS sequence"/>
</dbReference>
<evidence type="ECO:0000313" key="2">
    <source>
        <dbReference type="EMBL" id="POM78709.1"/>
    </source>
</evidence>
<feature type="compositionally biased region" description="Basic and acidic residues" evidence="1">
    <location>
        <begin position="112"/>
        <end position="126"/>
    </location>
</feature>
<proteinExistence type="predicted"/>
<keyword evidence="3" id="KW-1185">Reference proteome</keyword>
<dbReference type="AlphaFoldDB" id="A0A2P4YLU3"/>
<gene>
    <name evidence="2" type="ORF">PHPALM_3736</name>
</gene>